<name>A0ACC2N8X8_9HYME</name>
<reference evidence="1" key="1">
    <citation type="submission" date="2023-04" db="EMBL/GenBank/DDBJ databases">
        <title>A chromosome-level genome assembly of the parasitoid wasp Eretmocerus hayati.</title>
        <authorList>
            <person name="Zhong Y."/>
            <person name="Liu S."/>
            <person name="Liu Y."/>
        </authorList>
    </citation>
    <scope>NUCLEOTIDE SEQUENCE</scope>
    <source>
        <strain evidence="1">ZJU_SS_LIU_2023</strain>
    </source>
</reference>
<protein>
    <submittedName>
        <fullName evidence="1">Uncharacterized protein</fullName>
    </submittedName>
</protein>
<dbReference type="Proteomes" id="UP001239111">
    <property type="component" value="Chromosome 4"/>
</dbReference>
<comment type="caution">
    <text evidence="1">The sequence shown here is derived from an EMBL/GenBank/DDBJ whole genome shotgun (WGS) entry which is preliminary data.</text>
</comment>
<accession>A0ACC2N8X8</accession>
<evidence type="ECO:0000313" key="2">
    <source>
        <dbReference type="Proteomes" id="UP001239111"/>
    </source>
</evidence>
<dbReference type="EMBL" id="CM056744">
    <property type="protein sequence ID" value="KAJ8667499.1"/>
    <property type="molecule type" value="Genomic_DNA"/>
</dbReference>
<evidence type="ECO:0000313" key="1">
    <source>
        <dbReference type="EMBL" id="KAJ8667499.1"/>
    </source>
</evidence>
<proteinExistence type="predicted"/>
<organism evidence="1 2">
    <name type="scientific">Eretmocerus hayati</name>
    <dbReference type="NCBI Taxonomy" id="131215"/>
    <lineage>
        <taxon>Eukaryota</taxon>
        <taxon>Metazoa</taxon>
        <taxon>Ecdysozoa</taxon>
        <taxon>Arthropoda</taxon>
        <taxon>Hexapoda</taxon>
        <taxon>Insecta</taxon>
        <taxon>Pterygota</taxon>
        <taxon>Neoptera</taxon>
        <taxon>Endopterygota</taxon>
        <taxon>Hymenoptera</taxon>
        <taxon>Apocrita</taxon>
        <taxon>Proctotrupomorpha</taxon>
        <taxon>Chalcidoidea</taxon>
        <taxon>Aphelinidae</taxon>
        <taxon>Aphelininae</taxon>
        <taxon>Eretmocerus</taxon>
    </lineage>
</organism>
<gene>
    <name evidence="1" type="ORF">QAD02_009162</name>
</gene>
<sequence>MPRKGGASGQAARLRLALRSGGRSGHIWLLGEPERPAGEEKSLVSIFHWKNTSITVELLILGTKNEVETCATQPCQDAATILRGNMNRDVQPCDDFYQFACGNYANKLSQTNDSASASSLLSDHTIIALGRLKRALKRRTANEEPKTFKKLRGFYNVCMNESSIDATSEAGLQKIMEDLGGWPILVGKSWNESNFDWIEIMLKIDSLGFAMDQFFSVAVSVDSKNNSQFILQLKGPSFGIDREYLLRTSTPNQTDRIIDAYFNYMVKVAKILNPNGTDIKEQMEGVLEFERSLANITSSERLQRDMTQTHNILSLAEMQIKYPYVEWSKFLEKLVPSTIHLSPSYKINLADRDYFEKFPNILAKTSNRTLANYALWNLVRNAVPYLSKRIRDSSKELEAEFYGTAGLTPRWIECILAMKDELPVATGALYVRRYLDKDSKQNVTDLFYRLRRAFNETLKAAEWMDNKTRVAAMEKLKHMEPLVAYPDEYLDDKILDTYHEKVKISSNSYLKSSLSLSYDQKKRSYEYLGKKVDRKDWVWYQGATTDVNAYYNFDLNLVDVKAGMLQGIIYNRELPQYMNYASTGFILGHEISHGFDDQGRTRDKDGNLRDWWDLQTRDKFLNKTKCVIDQFSNYSFKVDGESLHQNPQQAIGENIADLGGLKISYDAYKNWQREFGDEPRLPGLEMFTPEQMFWISFANSWCAKYKTTYLRDLIETETHAIVPYRINGPISNRPEFSRDFKCSDRSPMNRINKCNVW</sequence>
<keyword evidence="2" id="KW-1185">Reference proteome</keyword>